<accession>A0A9P7JN27</accession>
<dbReference type="EMBL" id="JABBWM010000104">
    <property type="protein sequence ID" value="KAG2090403.1"/>
    <property type="molecule type" value="Genomic_DNA"/>
</dbReference>
<evidence type="ECO:0000313" key="2">
    <source>
        <dbReference type="Proteomes" id="UP000823399"/>
    </source>
</evidence>
<proteinExistence type="predicted"/>
<name>A0A9P7JN27_9AGAM</name>
<comment type="caution">
    <text evidence="1">The sequence shown here is derived from an EMBL/GenBank/DDBJ whole genome shotgun (WGS) entry which is preliminary data.</text>
</comment>
<dbReference type="OrthoDB" id="3231188at2759"/>
<organism evidence="1 2">
    <name type="scientific">Suillus discolor</name>
    <dbReference type="NCBI Taxonomy" id="1912936"/>
    <lineage>
        <taxon>Eukaryota</taxon>
        <taxon>Fungi</taxon>
        <taxon>Dikarya</taxon>
        <taxon>Basidiomycota</taxon>
        <taxon>Agaricomycotina</taxon>
        <taxon>Agaricomycetes</taxon>
        <taxon>Agaricomycetidae</taxon>
        <taxon>Boletales</taxon>
        <taxon>Suillineae</taxon>
        <taxon>Suillaceae</taxon>
        <taxon>Suillus</taxon>
    </lineage>
</organism>
<feature type="non-terminal residue" evidence="1">
    <location>
        <position position="1"/>
    </location>
</feature>
<dbReference type="GeneID" id="64692650"/>
<dbReference type="Pfam" id="PF20414">
    <property type="entry name" value="DUF6698"/>
    <property type="match status" value="1"/>
</dbReference>
<protein>
    <submittedName>
        <fullName evidence="1">Uncharacterized protein</fullName>
    </submittedName>
</protein>
<evidence type="ECO:0000313" key="1">
    <source>
        <dbReference type="EMBL" id="KAG2090403.1"/>
    </source>
</evidence>
<dbReference type="InterPro" id="IPR046521">
    <property type="entry name" value="DUF6698"/>
</dbReference>
<dbReference type="RefSeq" id="XP_041286213.1">
    <property type="nucleotide sequence ID" value="XM_041430391.1"/>
</dbReference>
<feature type="non-terminal residue" evidence="1">
    <location>
        <position position="194"/>
    </location>
</feature>
<sequence>FDLPAKYFANPSFDRAGVVEIQKMLGVSGKMQAYKIFPPLLFPGLQEDTTLKTVFGNWILFAKVRYHSLLSLVADQRTNARKWNFQQVTPGSIAWAAVIVHRAIFLLSPDSEFPGSGVGKSSTISYKDLFFQYKKMLITKWDTRRIKNIMVSINNHIFGTAKLSTLNPAGGEDFSDEINRAMLALDMSSDSEAD</sequence>
<dbReference type="AlphaFoldDB" id="A0A9P7JN27"/>
<gene>
    <name evidence="1" type="ORF">F5147DRAFT_549766</name>
</gene>
<keyword evidence="2" id="KW-1185">Reference proteome</keyword>
<dbReference type="Proteomes" id="UP000823399">
    <property type="component" value="Unassembled WGS sequence"/>
</dbReference>
<reference evidence="1" key="1">
    <citation type="journal article" date="2020" name="New Phytol.">
        <title>Comparative genomics reveals dynamic genome evolution in host specialist ectomycorrhizal fungi.</title>
        <authorList>
            <person name="Lofgren L.A."/>
            <person name="Nguyen N.H."/>
            <person name="Vilgalys R."/>
            <person name="Ruytinx J."/>
            <person name="Liao H.L."/>
            <person name="Branco S."/>
            <person name="Kuo A."/>
            <person name="LaButti K."/>
            <person name="Lipzen A."/>
            <person name="Andreopoulos W."/>
            <person name="Pangilinan J."/>
            <person name="Riley R."/>
            <person name="Hundley H."/>
            <person name="Na H."/>
            <person name="Barry K."/>
            <person name="Grigoriev I.V."/>
            <person name="Stajich J.E."/>
            <person name="Kennedy P.G."/>
        </authorList>
    </citation>
    <scope>NUCLEOTIDE SEQUENCE</scope>
    <source>
        <strain evidence="1">FC423</strain>
    </source>
</reference>